<evidence type="ECO:0000313" key="3">
    <source>
        <dbReference type="Proteomes" id="UP000308196"/>
    </source>
</evidence>
<organism evidence="2 3">
    <name type="scientific">Sphingobacterium thalpophilum</name>
    <dbReference type="NCBI Taxonomy" id="259"/>
    <lineage>
        <taxon>Bacteria</taxon>
        <taxon>Pseudomonadati</taxon>
        <taxon>Bacteroidota</taxon>
        <taxon>Sphingobacteriia</taxon>
        <taxon>Sphingobacteriales</taxon>
        <taxon>Sphingobacteriaceae</taxon>
        <taxon>Sphingobacterium</taxon>
    </lineage>
</organism>
<dbReference type="EMBL" id="LR590484">
    <property type="protein sequence ID" value="VTR48258.1"/>
    <property type="molecule type" value="Genomic_DNA"/>
</dbReference>
<sequence length="133" mass="14973">MQVCHSLFCRFKTMQYLDIICSNQKFLGNCPFDSSKNGALYLLYTAAAASLSASLTFNVISKYAFVMIFSFKSVYQSSEISTGEALFAINRITMRAMMRKGMTAIFTPCQPQYLRIPPAEKLDALMTVKTRKS</sequence>
<reference evidence="2 3" key="1">
    <citation type="submission" date="2019-05" db="EMBL/GenBank/DDBJ databases">
        <authorList>
            <consortium name="Pathogen Informatics"/>
        </authorList>
    </citation>
    <scope>NUCLEOTIDE SEQUENCE [LARGE SCALE GENOMIC DNA]</scope>
    <source>
        <strain evidence="2 3">NCTC11429</strain>
    </source>
</reference>
<keyword evidence="1" id="KW-0812">Transmembrane</keyword>
<proteinExistence type="predicted"/>
<name>A0A4V6KSU0_9SPHI</name>
<feature type="transmembrane region" description="Helical" evidence="1">
    <location>
        <begin position="41"/>
        <end position="60"/>
    </location>
</feature>
<keyword evidence="1" id="KW-0472">Membrane</keyword>
<accession>A0A4V6KSU0</accession>
<gene>
    <name evidence="2" type="ORF">NCTC11429_03663</name>
</gene>
<protein>
    <submittedName>
        <fullName evidence="2">Uncharacterized protein</fullName>
    </submittedName>
</protein>
<evidence type="ECO:0000256" key="1">
    <source>
        <dbReference type="SAM" id="Phobius"/>
    </source>
</evidence>
<dbReference type="Proteomes" id="UP000308196">
    <property type="component" value="Chromosome"/>
</dbReference>
<evidence type="ECO:0000313" key="2">
    <source>
        <dbReference type="EMBL" id="VTR48258.1"/>
    </source>
</evidence>
<dbReference type="KEGG" id="stha:NCTC11429_03663"/>
<dbReference type="AlphaFoldDB" id="A0A4V6KSU0"/>
<keyword evidence="1" id="KW-1133">Transmembrane helix</keyword>